<keyword evidence="4" id="KW-0472">Membrane</keyword>
<dbReference type="Proteomes" id="UP000248817">
    <property type="component" value="Unassembled WGS sequence"/>
</dbReference>
<feature type="transmembrane region" description="Helical" evidence="4">
    <location>
        <begin position="298"/>
        <end position="316"/>
    </location>
</feature>
<feature type="region of interest" description="Disordered" evidence="3">
    <location>
        <begin position="1"/>
        <end position="23"/>
    </location>
</feature>
<feature type="transmembrane region" description="Helical" evidence="4">
    <location>
        <begin position="230"/>
        <end position="255"/>
    </location>
</feature>
<dbReference type="Gene3D" id="1.20.1250.20">
    <property type="entry name" value="MFS general substrate transporter like domains"/>
    <property type="match status" value="1"/>
</dbReference>
<dbReference type="SUPFAM" id="SSF103473">
    <property type="entry name" value="MFS general substrate transporter"/>
    <property type="match status" value="1"/>
</dbReference>
<feature type="transmembrane region" description="Helical" evidence="4">
    <location>
        <begin position="359"/>
        <end position="380"/>
    </location>
</feature>
<evidence type="ECO:0000256" key="4">
    <source>
        <dbReference type="SAM" id="Phobius"/>
    </source>
</evidence>
<comment type="similarity">
    <text evidence="2">Belongs to the major facilitator superfamily. Monocarboxylate porter (TC 2.A.1.13) family.</text>
</comment>
<keyword evidence="6" id="KW-1185">Reference proteome</keyword>
<feature type="transmembrane region" description="Helical" evidence="4">
    <location>
        <begin position="322"/>
        <end position="347"/>
    </location>
</feature>
<evidence type="ECO:0000313" key="5">
    <source>
        <dbReference type="EMBL" id="PYI32370.1"/>
    </source>
</evidence>
<keyword evidence="4" id="KW-0812">Transmembrane</keyword>
<proteinExistence type="inferred from homology"/>
<feature type="region of interest" description="Disordered" evidence="3">
    <location>
        <begin position="403"/>
        <end position="428"/>
    </location>
</feature>
<dbReference type="PANTHER" id="PTHR11360">
    <property type="entry name" value="MONOCARBOXYLATE TRANSPORTER"/>
    <property type="match status" value="1"/>
</dbReference>
<dbReference type="InterPro" id="IPR011701">
    <property type="entry name" value="MFS"/>
</dbReference>
<feature type="transmembrane region" description="Helical" evidence="4">
    <location>
        <begin position="156"/>
        <end position="177"/>
    </location>
</feature>
<accession>A0A2V5IUM8</accession>
<feature type="transmembrane region" description="Helical" evidence="4">
    <location>
        <begin position="101"/>
        <end position="123"/>
    </location>
</feature>
<feature type="transmembrane region" description="Helical" evidence="4">
    <location>
        <begin position="129"/>
        <end position="149"/>
    </location>
</feature>
<dbReference type="InterPro" id="IPR036259">
    <property type="entry name" value="MFS_trans_sf"/>
</dbReference>
<dbReference type="GO" id="GO:0022857">
    <property type="term" value="F:transmembrane transporter activity"/>
    <property type="evidence" value="ECO:0007669"/>
    <property type="project" value="InterPro"/>
</dbReference>
<feature type="compositionally biased region" description="Low complexity" evidence="3">
    <location>
        <begin position="405"/>
        <end position="428"/>
    </location>
</feature>
<dbReference type="AlphaFoldDB" id="A0A2V5IUM8"/>
<protein>
    <submittedName>
        <fullName evidence="5">MFS general substrate transporter</fullName>
    </submittedName>
</protein>
<dbReference type="EMBL" id="KZ825493">
    <property type="protein sequence ID" value="PYI32370.1"/>
    <property type="molecule type" value="Genomic_DNA"/>
</dbReference>
<evidence type="ECO:0000256" key="2">
    <source>
        <dbReference type="ARBA" id="ARBA00006727"/>
    </source>
</evidence>
<name>A0A2V5IUM8_9EURO</name>
<dbReference type="GO" id="GO:0016020">
    <property type="term" value="C:membrane"/>
    <property type="evidence" value="ECO:0007669"/>
    <property type="project" value="UniProtKB-SubCell"/>
</dbReference>
<evidence type="ECO:0000256" key="1">
    <source>
        <dbReference type="ARBA" id="ARBA00004141"/>
    </source>
</evidence>
<dbReference type="Pfam" id="PF07690">
    <property type="entry name" value="MFS_1"/>
    <property type="match status" value="1"/>
</dbReference>
<comment type="subcellular location">
    <subcellularLocation>
        <location evidence="1">Membrane</location>
        <topology evidence="1">Multi-pass membrane protein</topology>
    </subcellularLocation>
</comment>
<organism evidence="5 6">
    <name type="scientific">Aspergillus indologenus CBS 114.80</name>
    <dbReference type="NCBI Taxonomy" id="1450541"/>
    <lineage>
        <taxon>Eukaryota</taxon>
        <taxon>Fungi</taxon>
        <taxon>Dikarya</taxon>
        <taxon>Ascomycota</taxon>
        <taxon>Pezizomycotina</taxon>
        <taxon>Eurotiomycetes</taxon>
        <taxon>Eurotiomycetidae</taxon>
        <taxon>Eurotiales</taxon>
        <taxon>Aspergillaceae</taxon>
        <taxon>Aspergillus</taxon>
        <taxon>Aspergillus subgen. Circumdati</taxon>
    </lineage>
</organism>
<feature type="transmembrane region" description="Helical" evidence="4">
    <location>
        <begin position="69"/>
        <end position="89"/>
    </location>
</feature>
<sequence length="428" mass="44910">MINAPTQTTTATPTPNPASKPPPPPNGGLLAWLHVLGGFALFLNTWGLLNTFGVFQTYYATSHPTTSPSAIAWIGSTQATLLLIIGAITGPIYDRGHLRPLLVSGTTCIFLGHIFLSLSTQYYQLLLSQGLLIGIGAGCLFVPCISVLPSYFSTRLGLALGLDVSGSAAGGIMYPILLYRLLPRVGFAWSVRIMGFVALATLALPLAVMQQRTHPPRARALLDRAALRDPHYGLFVGASLLAFLGLFVLLFYLSYAAERRRLASQEMAFYIVPILNAASCVGRTVPNALADRVGPLNLIAPCCWVVAGCLFAMVGVDGVAGLVAVALVAGFFSGALIGLPPLCFVSLTKEKAMIGTRMGMGFGVIGLGVLAAGPGGGAILGHGEGELDWTGLWVFGGNSPNYSQTSTSNPPHNSLSSPLLPSPQSQYL</sequence>
<dbReference type="InterPro" id="IPR050327">
    <property type="entry name" value="Proton-linked_MCT"/>
</dbReference>
<dbReference type="PANTHER" id="PTHR11360:SF234">
    <property type="entry name" value="MFS-TYPE TRANSPORTER DBAD-RELATED"/>
    <property type="match status" value="1"/>
</dbReference>
<evidence type="ECO:0000256" key="3">
    <source>
        <dbReference type="SAM" id="MobiDB-lite"/>
    </source>
</evidence>
<feature type="compositionally biased region" description="Low complexity" evidence="3">
    <location>
        <begin position="1"/>
        <end position="13"/>
    </location>
</feature>
<feature type="compositionally biased region" description="Pro residues" evidence="3">
    <location>
        <begin position="14"/>
        <end position="23"/>
    </location>
</feature>
<gene>
    <name evidence="5" type="ORF">BP00DRAFT_473056</name>
</gene>
<feature type="transmembrane region" description="Helical" evidence="4">
    <location>
        <begin position="29"/>
        <end position="49"/>
    </location>
</feature>
<keyword evidence="4" id="KW-1133">Transmembrane helix</keyword>
<feature type="transmembrane region" description="Helical" evidence="4">
    <location>
        <begin position="189"/>
        <end position="209"/>
    </location>
</feature>
<evidence type="ECO:0000313" key="6">
    <source>
        <dbReference type="Proteomes" id="UP000248817"/>
    </source>
</evidence>
<reference evidence="5 6" key="1">
    <citation type="submission" date="2018-02" db="EMBL/GenBank/DDBJ databases">
        <title>The genomes of Aspergillus section Nigri reveals drivers in fungal speciation.</title>
        <authorList>
            <consortium name="DOE Joint Genome Institute"/>
            <person name="Vesth T.C."/>
            <person name="Nybo J."/>
            <person name="Theobald S."/>
            <person name="Brandl J."/>
            <person name="Frisvad J.C."/>
            <person name="Nielsen K.F."/>
            <person name="Lyhne E.K."/>
            <person name="Kogle M.E."/>
            <person name="Kuo A."/>
            <person name="Riley R."/>
            <person name="Clum A."/>
            <person name="Nolan M."/>
            <person name="Lipzen A."/>
            <person name="Salamov A."/>
            <person name="Henrissat B."/>
            <person name="Wiebenga A."/>
            <person name="De vries R.P."/>
            <person name="Grigoriev I.V."/>
            <person name="Mortensen U.H."/>
            <person name="Andersen M.R."/>
            <person name="Baker S.E."/>
        </authorList>
    </citation>
    <scope>NUCLEOTIDE SEQUENCE [LARGE SCALE GENOMIC DNA]</scope>
    <source>
        <strain evidence="5 6">CBS 114.80</strain>
    </source>
</reference>